<dbReference type="InterPro" id="IPR002220">
    <property type="entry name" value="DapA-like"/>
</dbReference>
<dbReference type="Pfam" id="PF00701">
    <property type="entry name" value="DHDPS"/>
    <property type="match status" value="1"/>
</dbReference>
<dbReference type="CDD" id="cd00408">
    <property type="entry name" value="DHDPS-like"/>
    <property type="match status" value="1"/>
</dbReference>
<accession>A0A7M4DJ06</accession>
<dbReference type="GO" id="GO:0008840">
    <property type="term" value="F:4-hydroxy-tetrahydrodipicolinate synthase activity"/>
    <property type="evidence" value="ECO:0007669"/>
    <property type="project" value="UniProtKB-EC"/>
</dbReference>
<dbReference type="PANTHER" id="PTHR12128:SF66">
    <property type="entry name" value="4-HYDROXY-2-OXOGLUTARATE ALDOLASE, MITOCHONDRIAL"/>
    <property type="match status" value="1"/>
</dbReference>
<comment type="similarity">
    <text evidence="1">Belongs to the DapA family.</text>
</comment>
<protein>
    <submittedName>
        <fullName evidence="3">4-hydroxy-tetrahydrodipicolinate synthase</fullName>
        <ecNumber evidence="3">4.3.3.7</ecNumber>
    </submittedName>
</protein>
<sequence>MPTLLPDGAWPVMLTPFRADRSIDWDQVAAYADWLVELGSAGVFTVALSSEMYDLTPAERIALARRVVQTVDGRVPVIASAIGAGPDETAEAAAGLADAGVSAAVLVSPLLAAPDEDDTAWIRGAERILDRVPDLDFGVYECPVPYKRLLTLETVRWLSDTGRFTFYKDTSHRVDVMAARIEVLAGSPLRHYNAEISSLVESLRAGGAGFSGYAANIYPELVAWLCANHDTAPEADVATVQRILSVAEHSINSRYPSSAKFFLAHSSRLTMSSVSRWKPESIGGHDGQPLIDLARYLETAGLPALDSGRR</sequence>
<dbReference type="InterPro" id="IPR013785">
    <property type="entry name" value="Aldolase_TIM"/>
</dbReference>
<name>A0A7M4DJ06_9MICO</name>
<keyword evidence="2 3" id="KW-0456">Lyase</keyword>
<evidence type="ECO:0000256" key="2">
    <source>
        <dbReference type="ARBA" id="ARBA00023239"/>
    </source>
</evidence>
<comment type="caution">
    <text evidence="3">The sequence shown here is derived from an EMBL/GenBank/DDBJ whole genome shotgun (WGS) entry which is preliminary data.</text>
</comment>
<dbReference type="PANTHER" id="PTHR12128">
    <property type="entry name" value="DIHYDRODIPICOLINATE SYNTHASE"/>
    <property type="match status" value="1"/>
</dbReference>
<dbReference type="EMBL" id="CACRYJ010000029">
    <property type="protein sequence ID" value="VZO36988.1"/>
    <property type="molecule type" value="Genomic_DNA"/>
</dbReference>
<dbReference type="AlphaFoldDB" id="A0A7M4DJ06"/>
<proteinExistence type="inferred from homology"/>
<evidence type="ECO:0000256" key="1">
    <source>
        <dbReference type="ARBA" id="ARBA00007592"/>
    </source>
</evidence>
<organism evidence="3 4">
    <name type="scientific">Occultella aeris</name>
    <dbReference type="NCBI Taxonomy" id="2761496"/>
    <lineage>
        <taxon>Bacteria</taxon>
        <taxon>Bacillati</taxon>
        <taxon>Actinomycetota</taxon>
        <taxon>Actinomycetes</taxon>
        <taxon>Micrococcales</taxon>
        <taxon>Ruaniaceae</taxon>
        <taxon>Occultella</taxon>
    </lineage>
</organism>
<dbReference type="Proteomes" id="UP000419743">
    <property type="component" value="Unassembled WGS sequence"/>
</dbReference>
<keyword evidence="4" id="KW-1185">Reference proteome</keyword>
<dbReference type="SMART" id="SM01130">
    <property type="entry name" value="DHDPS"/>
    <property type="match status" value="1"/>
</dbReference>
<dbReference type="RefSeq" id="WP_156740908.1">
    <property type="nucleotide sequence ID" value="NZ_CACRYJ010000029.1"/>
</dbReference>
<evidence type="ECO:0000313" key="4">
    <source>
        <dbReference type="Proteomes" id="UP000419743"/>
    </source>
</evidence>
<evidence type="ECO:0000313" key="3">
    <source>
        <dbReference type="EMBL" id="VZO36988.1"/>
    </source>
</evidence>
<dbReference type="SUPFAM" id="SSF51569">
    <property type="entry name" value="Aldolase"/>
    <property type="match status" value="1"/>
</dbReference>
<gene>
    <name evidence="3" type="primary">dapA_4</name>
    <name evidence="3" type="ORF">HALOF300_02109</name>
</gene>
<dbReference type="Gene3D" id="3.20.20.70">
    <property type="entry name" value="Aldolase class I"/>
    <property type="match status" value="1"/>
</dbReference>
<dbReference type="EC" id="4.3.3.7" evidence="3"/>
<reference evidence="3 4" key="1">
    <citation type="submission" date="2019-11" db="EMBL/GenBank/DDBJ databases">
        <authorList>
            <person name="Criscuolo A."/>
        </authorList>
    </citation>
    <scope>NUCLEOTIDE SEQUENCE [LARGE SCALE GENOMIC DNA]</scope>
    <source>
        <strain evidence="3">CIP111667</strain>
    </source>
</reference>